<evidence type="ECO:0000256" key="4">
    <source>
        <dbReference type="ARBA" id="ARBA00023136"/>
    </source>
</evidence>
<comment type="similarity">
    <text evidence="5">Belongs to the SAT4 family.</text>
</comment>
<organism evidence="9 10">
    <name type="scientific">Tolypocladium ophioglossoides (strain CBS 100239)</name>
    <name type="common">Snaketongue truffleclub</name>
    <name type="synonym">Elaphocordyceps ophioglossoides</name>
    <dbReference type="NCBI Taxonomy" id="1163406"/>
    <lineage>
        <taxon>Eukaryota</taxon>
        <taxon>Fungi</taxon>
        <taxon>Dikarya</taxon>
        <taxon>Ascomycota</taxon>
        <taxon>Pezizomycotina</taxon>
        <taxon>Sordariomycetes</taxon>
        <taxon>Hypocreomycetidae</taxon>
        <taxon>Hypocreales</taxon>
        <taxon>Ophiocordycipitaceae</taxon>
        <taxon>Tolypocladium</taxon>
    </lineage>
</organism>
<feature type="transmembrane region" description="Helical" evidence="7">
    <location>
        <begin position="93"/>
        <end position="111"/>
    </location>
</feature>
<dbReference type="PANTHER" id="PTHR33048:SF108">
    <property type="entry name" value="INTEGRAL MEMBRANE PROTEIN"/>
    <property type="match status" value="1"/>
</dbReference>
<feature type="domain" description="Rhodopsin" evidence="8">
    <location>
        <begin position="112"/>
        <end position="369"/>
    </location>
</feature>
<dbReference type="STRING" id="1163406.A0A0L0MZM6"/>
<sequence length="433" mass="46981">MLACRPISVWTLSNKTRLKHIDMTVRPSAPATTRVTRLLIRGSSPGPSSRDGGRGKREGESPPSRVMGFPGAIPPPPGVVPDLENPDNFLRKLNYITQAMTIVIVSGFVAMRYYSKRTILRGVPTLDDYATYVAYVLMIGFCIISCLLSVHGGGLNQWEVLPSQIEPFVKARPHNRLLVDMRQTINCILQVSYVGGIIYPVMALSVKLALLTLIVRIFGSVYHKVFIGVKIFLGILVVYYIADLCVKIFICWPIASYWDGGTGKCLHLDAILTANSIMSVISYFVILLLPIPLTWSMQLPKPKRLRIIGLLCAGGVAAAFSVYRLILALKNLTSKNVTMILIRGGLAANAEIGIGLICACLPAISALIVHRQRGCSCDRQPSHSTPEGPGGEITVTRCFVVDSAHEEPGLVAGVVAQASQHTIQAGLEPRAGN</sequence>
<proteinExistence type="inferred from homology"/>
<accession>A0A0L0MZM6</accession>
<dbReference type="Proteomes" id="UP000036947">
    <property type="component" value="Unassembled WGS sequence"/>
</dbReference>
<evidence type="ECO:0000313" key="10">
    <source>
        <dbReference type="Proteomes" id="UP000036947"/>
    </source>
</evidence>
<reference evidence="9 10" key="1">
    <citation type="journal article" date="2015" name="BMC Genomics">
        <title>The genome of the truffle-parasite Tolypocladium ophioglossoides and the evolution of antifungal peptaibiotics.</title>
        <authorList>
            <person name="Quandt C.A."/>
            <person name="Bushley K.E."/>
            <person name="Spatafora J.W."/>
        </authorList>
    </citation>
    <scope>NUCLEOTIDE SEQUENCE [LARGE SCALE GENOMIC DNA]</scope>
    <source>
        <strain evidence="9 10">CBS 100239</strain>
    </source>
</reference>
<dbReference type="Pfam" id="PF20684">
    <property type="entry name" value="Fung_rhodopsin"/>
    <property type="match status" value="1"/>
</dbReference>
<feature type="region of interest" description="Disordered" evidence="6">
    <location>
        <begin position="39"/>
        <end position="72"/>
    </location>
</feature>
<evidence type="ECO:0000256" key="1">
    <source>
        <dbReference type="ARBA" id="ARBA00004141"/>
    </source>
</evidence>
<dbReference type="InterPro" id="IPR052337">
    <property type="entry name" value="SAT4-like"/>
</dbReference>
<evidence type="ECO:0000256" key="3">
    <source>
        <dbReference type="ARBA" id="ARBA00022989"/>
    </source>
</evidence>
<name>A0A0L0MZM6_TOLOC</name>
<evidence type="ECO:0000313" key="9">
    <source>
        <dbReference type="EMBL" id="KND87241.1"/>
    </source>
</evidence>
<feature type="transmembrane region" description="Helical" evidence="7">
    <location>
        <begin position="307"/>
        <end position="326"/>
    </location>
</feature>
<evidence type="ECO:0000256" key="7">
    <source>
        <dbReference type="SAM" id="Phobius"/>
    </source>
</evidence>
<keyword evidence="2 7" id="KW-0812">Transmembrane</keyword>
<feature type="transmembrane region" description="Helical" evidence="7">
    <location>
        <begin position="346"/>
        <end position="369"/>
    </location>
</feature>
<evidence type="ECO:0000256" key="5">
    <source>
        <dbReference type="ARBA" id="ARBA00038359"/>
    </source>
</evidence>
<feature type="transmembrane region" description="Helical" evidence="7">
    <location>
        <begin position="132"/>
        <end position="152"/>
    </location>
</feature>
<feature type="transmembrane region" description="Helical" evidence="7">
    <location>
        <begin position="231"/>
        <end position="255"/>
    </location>
</feature>
<evidence type="ECO:0000256" key="2">
    <source>
        <dbReference type="ARBA" id="ARBA00022692"/>
    </source>
</evidence>
<dbReference type="GO" id="GO:0016020">
    <property type="term" value="C:membrane"/>
    <property type="evidence" value="ECO:0007669"/>
    <property type="project" value="UniProtKB-SubCell"/>
</dbReference>
<feature type="compositionally biased region" description="Basic and acidic residues" evidence="6">
    <location>
        <begin position="51"/>
        <end position="60"/>
    </location>
</feature>
<keyword evidence="3 7" id="KW-1133">Transmembrane helix</keyword>
<keyword evidence="10" id="KW-1185">Reference proteome</keyword>
<comment type="caution">
    <text evidence="9">The sequence shown here is derived from an EMBL/GenBank/DDBJ whole genome shotgun (WGS) entry which is preliminary data.</text>
</comment>
<dbReference type="InterPro" id="IPR049326">
    <property type="entry name" value="Rhodopsin_dom_fungi"/>
</dbReference>
<comment type="subcellular location">
    <subcellularLocation>
        <location evidence="1">Membrane</location>
        <topology evidence="1">Multi-pass membrane protein</topology>
    </subcellularLocation>
</comment>
<evidence type="ECO:0000256" key="6">
    <source>
        <dbReference type="SAM" id="MobiDB-lite"/>
    </source>
</evidence>
<dbReference type="AlphaFoldDB" id="A0A0L0MZM6"/>
<gene>
    <name evidence="9" type="ORF">TOPH_08107</name>
</gene>
<feature type="transmembrane region" description="Helical" evidence="7">
    <location>
        <begin position="275"/>
        <end position="295"/>
    </location>
</feature>
<dbReference type="PANTHER" id="PTHR33048">
    <property type="entry name" value="PTH11-LIKE INTEGRAL MEMBRANE PROTEIN (AFU_ORTHOLOGUE AFUA_5G11245)"/>
    <property type="match status" value="1"/>
</dbReference>
<dbReference type="EMBL" id="LFRF01000039">
    <property type="protein sequence ID" value="KND87241.1"/>
    <property type="molecule type" value="Genomic_DNA"/>
</dbReference>
<protein>
    <recommendedName>
        <fullName evidence="8">Rhodopsin domain-containing protein</fullName>
    </recommendedName>
</protein>
<dbReference type="OrthoDB" id="5378633at2759"/>
<evidence type="ECO:0000259" key="8">
    <source>
        <dbReference type="Pfam" id="PF20684"/>
    </source>
</evidence>
<feature type="transmembrane region" description="Helical" evidence="7">
    <location>
        <begin position="197"/>
        <end position="219"/>
    </location>
</feature>
<keyword evidence="4 7" id="KW-0472">Membrane</keyword>
<feature type="compositionally biased region" description="Low complexity" evidence="6">
    <location>
        <begin position="41"/>
        <end position="50"/>
    </location>
</feature>